<dbReference type="AlphaFoldDB" id="A0A0D7AF00"/>
<protein>
    <submittedName>
        <fullName evidence="2">Uncharacterized protein</fullName>
    </submittedName>
</protein>
<name>A0A0D7AF00_9AGAR</name>
<evidence type="ECO:0000313" key="2">
    <source>
        <dbReference type="EMBL" id="KIY49952.1"/>
    </source>
</evidence>
<dbReference type="Proteomes" id="UP000054144">
    <property type="component" value="Unassembled WGS sequence"/>
</dbReference>
<gene>
    <name evidence="2" type="ORF">FISHEDRAFT_57844</name>
</gene>
<reference evidence="2 3" key="1">
    <citation type="journal article" date="2015" name="Fungal Genet. Biol.">
        <title>Evolution of novel wood decay mechanisms in Agaricales revealed by the genome sequences of Fistulina hepatica and Cylindrobasidium torrendii.</title>
        <authorList>
            <person name="Floudas D."/>
            <person name="Held B.W."/>
            <person name="Riley R."/>
            <person name="Nagy L.G."/>
            <person name="Koehler G."/>
            <person name="Ransdell A.S."/>
            <person name="Younus H."/>
            <person name="Chow J."/>
            <person name="Chiniquy J."/>
            <person name="Lipzen A."/>
            <person name="Tritt A."/>
            <person name="Sun H."/>
            <person name="Haridas S."/>
            <person name="LaButti K."/>
            <person name="Ohm R.A."/>
            <person name="Kues U."/>
            <person name="Blanchette R.A."/>
            <person name="Grigoriev I.V."/>
            <person name="Minto R.E."/>
            <person name="Hibbett D.S."/>
        </authorList>
    </citation>
    <scope>NUCLEOTIDE SEQUENCE [LARGE SCALE GENOMIC DNA]</scope>
    <source>
        <strain evidence="2 3">ATCC 64428</strain>
    </source>
</reference>
<sequence length="278" mass="30779">MFFNINPFSFLTVFLLLSFLFWCLVLWFLRGNGKTRPKRLFSPTKKHQLASSLSGSPANITIREFGKGTGTIVGYIGMIDKNAYLVSDRPTVLRYASDGSSSGRGRFHTTGVPYDTATDKYLGFNPITSGLLTHYYAGVFTLTTSTSNLEAITASTNTPSNLSRSSSGWRDTYKHQLRRPDALDTLVSYTIAVLCDVRVCLNNIAAVTRSFDDGSAHLQVVRGWGTKASLDHVAHKIFWAVYPRQFCVFTVICFGFRVAASQDASLERAALGFSFEKT</sequence>
<keyword evidence="1" id="KW-0472">Membrane</keyword>
<evidence type="ECO:0000313" key="3">
    <source>
        <dbReference type="Proteomes" id="UP000054144"/>
    </source>
</evidence>
<organism evidence="2 3">
    <name type="scientific">Fistulina hepatica ATCC 64428</name>
    <dbReference type="NCBI Taxonomy" id="1128425"/>
    <lineage>
        <taxon>Eukaryota</taxon>
        <taxon>Fungi</taxon>
        <taxon>Dikarya</taxon>
        <taxon>Basidiomycota</taxon>
        <taxon>Agaricomycotina</taxon>
        <taxon>Agaricomycetes</taxon>
        <taxon>Agaricomycetidae</taxon>
        <taxon>Agaricales</taxon>
        <taxon>Fistulinaceae</taxon>
        <taxon>Fistulina</taxon>
    </lineage>
</organism>
<keyword evidence="1" id="KW-0812">Transmembrane</keyword>
<accession>A0A0D7AF00</accession>
<dbReference type="EMBL" id="KN881696">
    <property type="protein sequence ID" value="KIY49952.1"/>
    <property type="molecule type" value="Genomic_DNA"/>
</dbReference>
<evidence type="ECO:0000256" key="1">
    <source>
        <dbReference type="SAM" id="Phobius"/>
    </source>
</evidence>
<feature type="transmembrane region" description="Helical" evidence="1">
    <location>
        <begin position="6"/>
        <end position="29"/>
    </location>
</feature>
<proteinExistence type="predicted"/>
<keyword evidence="1" id="KW-1133">Transmembrane helix</keyword>
<keyword evidence="3" id="KW-1185">Reference proteome</keyword>